<dbReference type="InterPro" id="IPR023385">
    <property type="entry name" value="YopX-like_C"/>
</dbReference>
<protein>
    <recommendedName>
        <fullName evidence="1">YopX protein domain-containing protein</fullName>
    </recommendedName>
</protein>
<keyword evidence="3" id="KW-1185">Reference proteome</keyword>
<reference evidence="2 3" key="1">
    <citation type="journal article" date="2021" name="Cell Host Microbe">
        <title>in vivo commensal control of Clostridioides difficile virulence.</title>
        <authorList>
            <person name="Girinathan B.P."/>
            <person name="Dibenedetto N."/>
            <person name="Worley J.N."/>
            <person name="Peltier J."/>
            <person name="Arrieta-Ortiz M.L."/>
            <person name="Rupa Christinal Immanuel S."/>
            <person name="Lavin R."/>
            <person name="Delaney M.L."/>
            <person name="Cummins C."/>
            <person name="Hoffmann M."/>
            <person name="Luo Y."/>
            <person name="Gonzalez-Escalona N."/>
            <person name="Allard M."/>
            <person name="Onderdonk A.B."/>
            <person name="Gerber G.K."/>
            <person name="Sonenshein A.L."/>
            <person name="Baliga N."/>
            <person name="Dupuy B."/>
            <person name="Bry L."/>
        </authorList>
    </citation>
    <scope>NUCLEOTIDE SEQUENCE [LARGE SCALE GENOMIC DNA]</scope>
    <source>
        <strain evidence="2 3">DSM 599</strain>
    </source>
</reference>
<comment type="caution">
    <text evidence="2">The sequence shown here is derived from an EMBL/GenBank/DDBJ whole genome shotgun (WGS) entry which is preliminary data.</text>
</comment>
<organism evidence="2 3">
    <name type="scientific">Clostridium sardiniense</name>
    <name type="common">Clostridium absonum</name>
    <dbReference type="NCBI Taxonomy" id="29369"/>
    <lineage>
        <taxon>Bacteria</taxon>
        <taxon>Bacillati</taxon>
        <taxon>Bacillota</taxon>
        <taxon>Clostridia</taxon>
        <taxon>Eubacteriales</taxon>
        <taxon>Clostridiaceae</taxon>
        <taxon>Clostridium</taxon>
    </lineage>
</organism>
<dbReference type="InterPro" id="IPR019096">
    <property type="entry name" value="YopX_protein"/>
</dbReference>
<dbReference type="RefSeq" id="WP_221860002.1">
    <property type="nucleotide sequence ID" value="NZ_JAIKTU010000004.1"/>
</dbReference>
<accession>A0ABS7KWR1</accession>
<dbReference type="EMBL" id="JAIKTU010000004">
    <property type="protein sequence ID" value="MBY0755043.1"/>
    <property type="molecule type" value="Genomic_DNA"/>
</dbReference>
<name>A0ABS7KWR1_CLOSR</name>
<feature type="domain" description="YopX protein" evidence="1">
    <location>
        <begin position="31"/>
        <end position="116"/>
    </location>
</feature>
<dbReference type="Proteomes" id="UP001299068">
    <property type="component" value="Unassembled WGS sequence"/>
</dbReference>
<gene>
    <name evidence="2" type="ORF">K5V21_06190</name>
</gene>
<proteinExistence type="predicted"/>
<sequence length="141" mass="16357">MKGKELVLKAVNEIDKDKFELIDFTPIMECEEIVGKILGDTTILRPTGMTDNEYNEIYEGDIVEVTVGNLTHKAEIVFEIGSFCIAMREDNLRDLFPDNWNDNVKTLGEIYWEQEFMEDNSIECLKIIGNHYKNKALRLVY</sequence>
<evidence type="ECO:0000313" key="2">
    <source>
        <dbReference type="EMBL" id="MBY0755043.1"/>
    </source>
</evidence>
<dbReference type="Pfam" id="PF09643">
    <property type="entry name" value="YopX"/>
    <property type="match status" value="1"/>
</dbReference>
<dbReference type="SUPFAM" id="SSF159006">
    <property type="entry name" value="YopX-like"/>
    <property type="match status" value="1"/>
</dbReference>
<evidence type="ECO:0000313" key="3">
    <source>
        <dbReference type="Proteomes" id="UP001299068"/>
    </source>
</evidence>
<evidence type="ECO:0000259" key="1">
    <source>
        <dbReference type="Pfam" id="PF09643"/>
    </source>
</evidence>
<dbReference type="Gene3D" id="2.30.30.290">
    <property type="entry name" value="YopX-like domains"/>
    <property type="match status" value="1"/>
</dbReference>